<evidence type="ECO:0000313" key="3">
    <source>
        <dbReference type="Proteomes" id="UP000321393"/>
    </source>
</evidence>
<evidence type="ECO:0000313" key="4">
    <source>
        <dbReference type="Proteomes" id="UP000321947"/>
    </source>
</evidence>
<dbReference type="OrthoDB" id="1933597at2759"/>
<organism evidence="1 3">
    <name type="scientific">Cucumis melo var. makuwa</name>
    <name type="common">Oriental melon</name>
    <dbReference type="NCBI Taxonomy" id="1194695"/>
    <lineage>
        <taxon>Eukaryota</taxon>
        <taxon>Viridiplantae</taxon>
        <taxon>Streptophyta</taxon>
        <taxon>Embryophyta</taxon>
        <taxon>Tracheophyta</taxon>
        <taxon>Spermatophyta</taxon>
        <taxon>Magnoliopsida</taxon>
        <taxon>eudicotyledons</taxon>
        <taxon>Gunneridae</taxon>
        <taxon>Pentapetalae</taxon>
        <taxon>rosids</taxon>
        <taxon>fabids</taxon>
        <taxon>Cucurbitales</taxon>
        <taxon>Cucurbitaceae</taxon>
        <taxon>Benincaseae</taxon>
        <taxon>Cucumis</taxon>
    </lineage>
</organism>
<accession>A0A5A7VE53</accession>
<sequence>MGENKGNTTFPIRTITLRSSNNGEVCKEGTLTHLPDAEFHARKEKGLCFRCNEKYSADHKCKMKEQRGLRMFVMVNENEEYKIIEENEPEGKELARLEVKGNSAIYVELSINSVVGLKDLGPMKVRGKLQEEEVVTDCGATHNFISDKLVKKLQLPTKETAHYGVILGSGTTIQGNGICEALEVQLKDWTVNCKAGLFTLRTGRSRYYFGNAVALFFRTDCG</sequence>
<dbReference type="Proteomes" id="UP000321947">
    <property type="component" value="Unassembled WGS sequence"/>
</dbReference>
<dbReference type="CDD" id="cd00303">
    <property type="entry name" value="retropepsin_like"/>
    <property type="match status" value="1"/>
</dbReference>
<protein>
    <submittedName>
        <fullName evidence="1">Ty3-gypsy retrotransposon protein</fullName>
    </submittedName>
</protein>
<gene>
    <name evidence="2" type="ORF">E5676_scaffold111G00950</name>
    <name evidence="1" type="ORF">E6C27_scaffold99G00060</name>
</gene>
<dbReference type="AlphaFoldDB" id="A0A5A7VE53"/>
<proteinExistence type="predicted"/>
<comment type="caution">
    <text evidence="1">The sequence shown here is derived from an EMBL/GenBank/DDBJ whole genome shotgun (WGS) entry which is preliminary data.</text>
</comment>
<dbReference type="Proteomes" id="UP000321393">
    <property type="component" value="Unassembled WGS sequence"/>
</dbReference>
<reference evidence="3 4" key="1">
    <citation type="submission" date="2019-08" db="EMBL/GenBank/DDBJ databases">
        <title>Draft genome sequences of two oriental melons (Cucumis melo L. var makuwa).</title>
        <authorList>
            <person name="Kwon S.-Y."/>
        </authorList>
    </citation>
    <scope>NUCLEOTIDE SEQUENCE [LARGE SCALE GENOMIC DNA]</scope>
    <source>
        <strain evidence="4">cv. Chang Bougi</strain>
        <strain evidence="3">cv. SW 3</strain>
        <tissue evidence="1">Leaf</tissue>
    </source>
</reference>
<evidence type="ECO:0000313" key="1">
    <source>
        <dbReference type="EMBL" id="KAA0064011.1"/>
    </source>
</evidence>
<dbReference type="Pfam" id="PF08284">
    <property type="entry name" value="RVP_2"/>
    <property type="match status" value="1"/>
</dbReference>
<dbReference type="Gene3D" id="2.40.70.10">
    <property type="entry name" value="Acid Proteases"/>
    <property type="match status" value="1"/>
</dbReference>
<dbReference type="InterPro" id="IPR021109">
    <property type="entry name" value="Peptidase_aspartic_dom_sf"/>
</dbReference>
<dbReference type="EMBL" id="SSTD01003515">
    <property type="protein sequence ID" value="TYK26169.1"/>
    <property type="molecule type" value="Genomic_DNA"/>
</dbReference>
<dbReference type="EMBL" id="SSTE01001955">
    <property type="protein sequence ID" value="KAA0064011.1"/>
    <property type="molecule type" value="Genomic_DNA"/>
</dbReference>
<name>A0A5A7VE53_CUCMM</name>
<evidence type="ECO:0000313" key="2">
    <source>
        <dbReference type="EMBL" id="TYK26169.1"/>
    </source>
</evidence>